<dbReference type="InterPro" id="IPR036770">
    <property type="entry name" value="Ankyrin_rpt-contain_sf"/>
</dbReference>
<evidence type="ECO:0000256" key="6">
    <source>
        <dbReference type="PROSITE-ProRule" id="PRU00023"/>
    </source>
</evidence>
<dbReference type="Pfam" id="PF00069">
    <property type="entry name" value="Pkinase"/>
    <property type="match status" value="1"/>
</dbReference>
<feature type="domain" description="Protein kinase" evidence="8">
    <location>
        <begin position="130"/>
        <end position="408"/>
    </location>
</feature>
<feature type="domain" description="C2" evidence="7">
    <location>
        <begin position="1"/>
        <end position="130"/>
    </location>
</feature>
<keyword evidence="10" id="KW-1185">Reference proteome</keyword>
<evidence type="ECO:0000259" key="8">
    <source>
        <dbReference type="PROSITE" id="PS50011"/>
    </source>
</evidence>
<evidence type="ECO:0000259" key="7">
    <source>
        <dbReference type="PROSITE" id="PS50004"/>
    </source>
</evidence>
<dbReference type="Gene3D" id="3.30.200.20">
    <property type="entry name" value="Phosphorylase Kinase, domain 1"/>
    <property type="match status" value="1"/>
</dbReference>
<dbReference type="Proteomes" id="UP000738349">
    <property type="component" value="Unassembled WGS sequence"/>
</dbReference>
<dbReference type="Gene3D" id="1.25.40.20">
    <property type="entry name" value="Ankyrin repeat-containing domain"/>
    <property type="match status" value="1"/>
</dbReference>
<dbReference type="GO" id="GO:0005524">
    <property type="term" value="F:ATP binding"/>
    <property type="evidence" value="ECO:0007669"/>
    <property type="project" value="UniProtKB-KW"/>
</dbReference>
<dbReference type="PROSITE" id="PS50297">
    <property type="entry name" value="ANK_REP_REGION"/>
    <property type="match status" value="1"/>
</dbReference>
<evidence type="ECO:0000313" key="9">
    <source>
        <dbReference type="EMBL" id="KAH7120728.1"/>
    </source>
</evidence>
<dbReference type="SUPFAM" id="SSF56112">
    <property type="entry name" value="Protein kinase-like (PK-like)"/>
    <property type="match status" value="1"/>
</dbReference>
<dbReference type="PANTHER" id="PTHR24351">
    <property type="entry name" value="RIBOSOMAL PROTEIN S6 KINASE"/>
    <property type="match status" value="1"/>
</dbReference>
<sequence>MNNPKREVLVVTLHEGRGLSLSPVLQNEESKADEFLPQGTNHQLLPYAILAFDGSSGFVRAVSGTIEDPKWGDEKMRIAYEPDGLESTDLTVRLCIRDPGGPQDSRDICLGFVTTNPFLGQRSQTRSEWLQIQDGTGQIRLDIRYTGNVMAQKDQLFPTNIWKIGQSFEYNHPTKRQPSQPLEGHFQHSEIKKRDLSPRFDVVRPLLSQATSPFIASLKFVSENRKRTFLFSPYYQGGHLFYYLQRARCFDIARSRFYAAEILCALECLHNFDPSYQRLKPKHILLDAVGHIAICDFCLFGMVEDDTERLARPALECSAPETLSGEGSTDAVKWWTLGVFLYEMLTGLPPFYHEDSEEVHRKILSEPLHLPDSLPLSAQDILAKLLMRQPEDRLGAKGASEIQVHPFFDGIVWGKVARREYEPAFKPPEFSRYFQAPVCWVQRPPPTLAEMFRGFSYNRPIKLGSESFSPSVAAKDPPPVKIKASLLDAVSSPPPVAIQTTPPPEGHQTAIEEATNWELVWEQADREFHFYNYVIKAKQSIPVDYPDVWKRFGRDKSQVGSSTSAVDDLPSEAQKHAVLMAMLRNKYRHLVPQFLREYSPTLNPPPPTGKSPLQHVTEQEDVDLVKLFLDIGADANLDISDVSSRWPLRTAVAKGNHELVKILVSRTERAPCTRALSLAVRRGDTAIVEIMLANGVQCDFKESDRPKPFVSGDSFGGCTFTAEPNESDECVPPLVAAVISRKIELAQLLLAHGADANVGYHGVGLVSFDDLNTQITVQCGRAIQLAMDLACHDMVQLLLDTGADINLAQPDWIHQCDMIPRTSYHKITAGLRAAVATRELLKEQ</sequence>
<dbReference type="PROSITE" id="PS50011">
    <property type="entry name" value="PROTEIN_KINASE_DOM"/>
    <property type="match status" value="1"/>
</dbReference>
<accession>A0A9P9DKB1</accession>
<evidence type="ECO:0000256" key="5">
    <source>
        <dbReference type="ARBA" id="ARBA00022840"/>
    </source>
</evidence>
<dbReference type="PROSITE" id="PS50088">
    <property type="entry name" value="ANK_REPEAT"/>
    <property type="match status" value="1"/>
</dbReference>
<feature type="repeat" description="ANK" evidence="6">
    <location>
        <begin position="608"/>
        <end position="640"/>
    </location>
</feature>
<evidence type="ECO:0000256" key="3">
    <source>
        <dbReference type="ARBA" id="ARBA00022741"/>
    </source>
</evidence>
<dbReference type="InterPro" id="IPR000008">
    <property type="entry name" value="C2_dom"/>
</dbReference>
<dbReference type="InterPro" id="IPR000719">
    <property type="entry name" value="Prot_kinase_dom"/>
</dbReference>
<dbReference type="Pfam" id="PF12796">
    <property type="entry name" value="Ank_2"/>
    <property type="match status" value="1"/>
</dbReference>
<name>A0A9P9DKB1_9HYPO</name>
<gene>
    <name evidence="9" type="ORF">EDB81DRAFT_233421</name>
</gene>
<evidence type="ECO:0000313" key="10">
    <source>
        <dbReference type="Proteomes" id="UP000738349"/>
    </source>
</evidence>
<dbReference type="InterPro" id="IPR011009">
    <property type="entry name" value="Kinase-like_dom_sf"/>
</dbReference>
<keyword evidence="3" id="KW-0547">Nucleotide-binding</keyword>
<dbReference type="GO" id="GO:0004674">
    <property type="term" value="F:protein serine/threonine kinase activity"/>
    <property type="evidence" value="ECO:0007669"/>
    <property type="project" value="UniProtKB-KW"/>
</dbReference>
<keyword evidence="4" id="KW-0418">Kinase</keyword>
<keyword evidence="6" id="KW-0040">ANK repeat</keyword>
<dbReference type="SMART" id="SM00248">
    <property type="entry name" value="ANK"/>
    <property type="match status" value="5"/>
</dbReference>
<keyword evidence="5" id="KW-0067">ATP-binding</keyword>
<protein>
    <submittedName>
        <fullName evidence="9">Uncharacterized protein</fullName>
    </submittedName>
</protein>
<proteinExistence type="predicted"/>
<dbReference type="SUPFAM" id="SSF48403">
    <property type="entry name" value="Ankyrin repeat"/>
    <property type="match status" value="1"/>
</dbReference>
<dbReference type="PROSITE" id="PS50004">
    <property type="entry name" value="C2"/>
    <property type="match status" value="1"/>
</dbReference>
<dbReference type="AlphaFoldDB" id="A0A9P9DKB1"/>
<dbReference type="EMBL" id="JAGMUV010000025">
    <property type="protein sequence ID" value="KAH7120728.1"/>
    <property type="molecule type" value="Genomic_DNA"/>
</dbReference>
<dbReference type="Gene3D" id="1.10.510.10">
    <property type="entry name" value="Transferase(Phosphotransferase) domain 1"/>
    <property type="match status" value="1"/>
</dbReference>
<evidence type="ECO:0000256" key="2">
    <source>
        <dbReference type="ARBA" id="ARBA00022679"/>
    </source>
</evidence>
<dbReference type="InterPro" id="IPR002110">
    <property type="entry name" value="Ankyrin_rpt"/>
</dbReference>
<dbReference type="OrthoDB" id="1278353at2759"/>
<dbReference type="SMART" id="SM00220">
    <property type="entry name" value="S_TKc"/>
    <property type="match status" value="1"/>
</dbReference>
<organism evidence="9 10">
    <name type="scientific">Dactylonectria macrodidyma</name>
    <dbReference type="NCBI Taxonomy" id="307937"/>
    <lineage>
        <taxon>Eukaryota</taxon>
        <taxon>Fungi</taxon>
        <taxon>Dikarya</taxon>
        <taxon>Ascomycota</taxon>
        <taxon>Pezizomycotina</taxon>
        <taxon>Sordariomycetes</taxon>
        <taxon>Hypocreomycetidae</taxon>
        <taxon>Hypocreales</taxon>
        <taxon>Nectriaceae</taxon>
        <taxon>Dactylonectria</taxon>
    </lineage>
</organism>
<comment type="caution">
    <text evidence="9">The sequence shown here is derived from an EMBL/GenBank/DDBJ whole genome shotgun (WGS) entry which is preliminary data.</text>
</comment>
<evidence type="ECO:0000256" key="4">
    <source>
        <dbReference type="ARBA" id="ARBA00022777"/>
    </source>
</evidence>
<keyword evidence="1" id="KW-0723">Serine/threonine-protein kinase</keyword>
<keyword evidence="2" id="KW-0808">Transferase</keyword>
<reference evidence="9" key="1">
    <citation type="journal article" date="2021" name="Nat. Commun.">
        <title>Genetic determinants of endophytism in the Arabidopsis root mycobiome.</title>
        <authorList>
            <person name="Mesny F."/>
            <person name="Miyauchi S."/>
            <person name="Thiergart T."/>
            <person name="Pickel B."/>
            <person name="Atanasova L."/>
            <person name="Karlsson M."/>
            <person name="Huettel B."/>
            <person name="Barry K.W."/>
            <person name="Haridas S."/>
            <person name="Chen C."/>
            <person name="Bauer D."/>
            <person name="Andreopoulos W."/>
            <person name="Pangilinan J."/>
            <person name="LaButti K."/>
            <person name="Riley R."/>
            <person name="Lipzen A."/>
            <person name="Clum A."/>
            <person name="Drula E."/>
            <person name="Henrissat B."/>
            <person name="Kohler A."/>
            <person name="Grigoriev I.V."/>
            <person name="Martin F.M."/>
            <person name="Hacquard S."/>
        </authorList>
    </citation>
    <scope>NUCLEOTIDE SEQUENCE</scope>
    <source>
        <strain evidence="9">MPI-CAGE-AT-0147</strain>
    </source>
</reference>
<evidence type="ECO:0000256" key="1">
    <source>
        <dbReference type="ARBA" id="ARBA00022527"/>
    </source>
</evidence>